<sequence length="38" mass="4203">MSLTPLEAARTQIDRLDETKRAAGRCPPVRPCRHVAGE</sequence>
<evidence type="ECO:0000313" key="2">
    <source>
        <dbReference type="EMBL" id="EEE04187.1"/>
    </source>
</evidence>
<comment type="caution">
    <text evidence="2">The sequence shown here is derived from an EMBL/GenBank/DDBJ whole genome shotgun (WGS) entry which is preliminary data.</text>
</comment>
<gene>
    <name evidence="2" type="ORF">BURMUCGD2_1757</name>
</gene>
<dbReference type="Proteomes" id="UP000004535">
    <property type="component" value="Unassembled WGS sequence"/>
</dbReference>
<feature type="region of interest" description="Disordered" evidence="1">
    <location>
        <begin position="1"/>
        <end position="38"/>
    </location>
</feature>
<evidence type="ECO:0000256" key="1">
    <source>
        <dbReference type="SAM" id="MobiDB-lite"/>
    </source>
</evidence>
<proteinExistence type="predicted"/>
<feature type="compositionally biased region" description="Basic and acidic residues" evidence="1">
    <location>
        <begin position="12"/>
        <end position="21"/>
    </location>
</feature>
<reference evidence="2 3" key="1">
    <citation type="journal article" date="2012" name="J. Bacteriol.">
        <title>Draft Genome Sequence Determination for Cystic Fibrosis and Chronic Granulomatous Disease Burkholderia multivorans Isolates.</title>
        <authorList>
            <person name="Varga J.J."/>
            <person name="Losada L."/>
            <person name="Zelazny A.M."/>
            <person name="Brinkac L."/>
            <person name="Harkins D."/>
            <person name="Radune D."/>
            <person name="Hostetler J."/>
            <person name="Sampaio E.P."/>
            <person name="Ronning C.M."/>
            <person name="Nierman W.C."/>
            <person name="Greenberg D.E."/>
            <person name="Holland S.M."/>
            <person name="Goldberg J.B."/>
        </authorList>
    </citation>
    <scope>NUCLEOTIDE SEQUENCE [LARGE SCALE GENOMIC DNA]</scope>
    <source>
        <strain evidence="2 3">CGD2</strain>
    </source>
</reference>
<protein>
    <submittedName>
        <fullName evidence="2">Transcriptional regulator, AsnC family</fullName>
    </submittedName>
</protein>
<organism evidence="2 3">
    <name type="scientific">Burkholderia multivorans CGD2</name>
    <dbReference type="NCBI Taxonomy" id="513052"/>
    <lineage>
        <taxon>Bacteria</taxon>
        <taxon>Pseudomonadati</taxon>
        <taxon>Pseudomonadota</taxon>
        <taxon>Betaproteobacteria</taxon>
        <taxon>Burkholderiales</taxon>
        <taxon>Burkholderiaceae</taxon>
        <taxon>Burkholderia</taxon>
        <taxon>Burkholderia cepacia complex</taxon>
    </lineage>
</organism>
<dbReference type="AlphaFoldDB" id="B9BY93"/>
<dbReference type="EMBL" id="ACFC01000017">
    <property type="protein sequence ID" value="EEE04187.1"/>
    <property type="molecule type" value="Genomic_DNA"/>
</dbReference>
<accession>B9BY93</accession>
<evidence type="ECO:0000313" key="3">
    <source>
        <dbReference type="Proteomes" id="UP000004535"/>
    </source>
</evidence>
<name>B9BY93_9BURK</name>